<evidence type="ECO:0000256" key="1">
    <source>
        <dbReference type="ARBA" id="ARBA00001933"/>
    </source>
</evidence>
<organism evidence="5">
    <name type="scientific">Fusarium oxysporum f. sp. pisi HDV247</name>
    <dbReference type="NCBI Taxonomy" id="1080344"/>
    <lineage>
        <taxon>Eukaryota</taxon>
        <taxon>Fungi</taxon>
        <taxon>Dikarya</taxon>
        <taxon>Ascomycota</taxon>
        <taxon>Pezizomycotina</taxon>
        <taxon>Sordariomycetes</taxon>
        <taxon>Hypocreomycetidae</taxon>
        <taxon>Hypocreales</taxon>
        <taxon>Nectriaceae</taxon>
        <taxon>Fusarium</taxon>
        <taxon>Fusarium oxysporum species complex</taxon>
    </lineage>
</organism>
<dbReference type="PANTHER" id="PTHR11808">
    <property type="entry name" value="TRANS-SULFURATION ENZYME FAMILY MEMBER"/>
    <property type="match status" value="1"/>
</dbReference>
<dbReference type="InterPro" id="IPR000277">
    <property type="entry name" value="Cys/Met-Metab_PyrdxlP-dep_enz"/>
</dbReference>
<evidence type="ECO:0000256" key="4">
    <source>
        <dbReference type="RuleBase" id="RU362118"/>
    </source>
</evidence>
<dbReference type="GO" id="GO:0016846">
    <property type="term" value="F:carbon-sulfur lyase activity"/>
    <property type="evidence" value="ECO:0007669"/>
    <property type="project" value="TreeGrafter"/>
</dbReference>
<dbReference type="Pfam" id="PF01053">
    <property type="entry name" value="Cys_Met_Meta_PP"/>
    <property type="match status" value="1"/>
</dbReference>
<gene>
    <name evidence="5" type="ORF">FOVG_17512</name>
</gene>
<dbReference type="PROSITE" id="PS00868">
    <property type="entry name" value="CYS_MET_METAB_PP"/>
    <property type="match status" value="1"/>
</dbReference>
<dbReference type="OrthoDB" id="3512640at2759"/>
<evidence type="ECO:0000313" key="5">
    <source>
        <dbReference type="EMBL" id="EXA31194.1"/>
    </source>
</evidence>
<dbReference type="AlphaFoldDB" id="W9NES2"/>
<reference evidence="5" key="1">
    <citation type="submission" date="2011-10" db="EMBL/GenBank/DDBJ databases">
        <title>The Genome Sequence of Fusarium oxysporum HDV247.</title>
        <authorList>
            <consortium name="The Broad Institute Genome Sequencing Platform"/>
            <person name="Ma L.-J."/>
            <person name="Gale L.R."/>
            <person name="Schwartz D.C."/>
            <person name="Zhou S."/>
            <person name="Corby-Kistler H."/>
            <person name="Young S.K."/>
            <person name="Zeng Q."/>
            <person name="Gargeya S."/>
            <person name="Fitzgerald M."/>
            <person name="Haas B."/>
            <person name="Abouelleil A."/>
            <person name="Alvarado L."/>
            <person name="Arachchi H.M."/>
            <person name="Berlin A."/>
            <person name="Brown A."/>
            <person name="Chapman S.B."/>
            <person name="Chen Z."/>
            <person name="Dunbar C."/>
            <person name="Freedman E."/>
            <person name="Gearin G."/>
            <person name="Goldberg J."/>
            <person name="Griggs A."/>
            <person name="Gujja S."/>
            <person name="Heiman D."/>
            <person name="Howarth C."/>
            <person name="Larson L."/>
            <person name="Lui A."/>
            <person name="MacDonald P.J.P."/>
            <person name="Montmayeur A."/>
            <person name="Murphy C."/>
            <person name="Neiman D."/>
            <person name="Pearson M."/>
            <person name="Priest M."/>
            <person name="Roberts A."/>
            <person name="Saif S."/>
            <person name="Shea T."/>
            <person name="Shenoy N."/>
            <person name="Sisk P."/>
            <person name="Stolte C."/>
            <person name="Sykes S."/>
            <person name="Wortman J."/>
            <person name="Nusbaum C."/>
            <person name="Birren B."/>
        </authorList>
    </citation>
    <scope>NUCLEOTIDE SEQUENCE [LARGE SCALE GENOMIC DNA]</scope>
    <source>
        <strain evidence="5">HDV247</strain>
    </source>
</reference>
<dbReference type="PIRSF" id="PIRSF001434">
    <property type="entry name" value="CGS"/>
    <property type="match status" value="1"/>
</dbReference>
<dbReference type="Gene3D" id="3.90.1150.10">
    <property type="entry name" value="Aspartate Aminotransferase, domain 1"/>
    <property type="match status" value="1"/>
</dbReference>
<dbReference type="GO" id="GO:0005737">
    <property type="term" value="C:cytoplasm"/>
    <property type="evidence" value="ECO:0007669"/>
    <property type="project" value="TreeGrafter"/>
</dbReference>
<keyword evidence="2 3" id="KW-0663">Pyridoxal phosphate</keyword>
<dbReference type="HOGENOM" id="CLU_018986_3_0_1"/>
<evidence type="ECO:0000256" key="2">
    <source>
        <dbReference type="ARBA" id="ARBA00022898"/>
    </source>
</evidence>
<proteinExistence type="inferred from homology"/>
<dbReference type="InterPro" id="IPR015424">
    <property type="entry name" value="PyrdxlP-dep_Trfase"/>
</dbReference>
<dbReference type="GO" id="GO:0030170">
    <property type="term" value="F:pyridoxal phosphate binding"/>
    <property type="evidence" value="ECO:0007669"/>
    <property type="project" value="InterPro"/>
</dbReference>
<keyword evidence="5" id="KW-0456">Lyase</keyword>
<dbReference type="Gene3D" id="3.40.640.10">
    <property type="entry name" value="Type I PLP-dependent aspartate aminotransferase-like (Major domain)"/>
    <property type="match status" value="2"/>
</dbReference>
<reference evidence="5" key="2">
    <citation type="submission" date="2012-05" db="EMBL/GenBank/DDBJ databases">
        <title>Annotation of the Genome Sequence of Fusarium oxysporum HDV247.</title>
        <authorList>
            <consortium name="The Broad Institute Genomics Platform"/>
            <person name="Ma L.-J."/>
            <person name="Corby-Kistler H."/>
            <person name="Broz K."/>
            <person name="Gale L.R."/>
            <person name="Jonkers W."/>
            <person name="O'Donnell K."/>
            <person name="Ploetz R."/>
            <person name="Steinberg C."/>
            <person name="Schwartz D.C."/>
            <person name="VanEtten H."/>
            <person name="Zhou S."/>
            <person name="Young S.K."/>
            <person name="Zeng Q."/>
            <person name="Gargeya S."/>
            <person name="Fitzgerald M."/>
            <person name="Abouelleil A."/>
            <person name="Alvarado L."/>
            <person name="Chapman S.B."/>
            <person name="Gainer-Dewar J."/>
            <person name="Goldberg J."/>
            <person name="Griggs A."/>
            <person name="Gujja S."/>
            <person name="Hansen M."/>
            <person name="Howarth C."/>
            <person name="Imamovic A."/>
            <person name="Ireland A."/>
            <person name="Larimer J."/>
            <person name="McCowan C."/>
            <person name="Murphy C."/>
            <person name="Pearson M."/>
            <person name="Poon T.W."/>
            <person name="Priest M."/>
            <person name="Roberts A."/>
            <person name="Saif S."/>
            <person name="Shea T."/>
            <person name="Sykes S."/>
            <person name="Wortman J."/>
            <person name="Nusbaum C."/>
            <person name="Birren B."/>
        </authorList>
    </citation>
    <scope>NUCLEOTIDE SEQUENCE</scope>
    <source>
        <strain evidence="5">HDV247</strain>
    </source>
</reference>
<dbReference type="InterPro" id="IPR015422">
    <property type="entry name" value="PyrdxlP-dep_Trfase_small"/>
</dbReference>
<dbReference type="GO" id="GO:0019346">
    <property type="term" value="P:transsulfuration"/>
    <property type="evidence" value="ECO:0007669"/>
    <property type="project" value="InterPro"/>
</dbReference>
<evidence type="ECO:0000256" key="3">
    <source>
        <dbReference type="PIRSR" id="PIRSR001434-2"/>
    </source>
</evidence>
<dbReference type="PANTHER" id="PTHR11808:SF35">
    <property type="entry name" value="CYSTATHIONINE GAMMA-SYNTHASE (AFU_ORTHOLOGUE AFUA_7G01590)"/>
    <property type="match status" value="1"/>
</dbReference>
<dbReference type="InterPro" id="IPR054542">
    <property type="entry name" value="Cys_met_metab_PP"/>
</dbReference>
<comment type="cofactor">
    <cofactor evidence="1 4">
        <name>pyridoxal 5'-phosphate</name>
        <dbReference type="ChEBI" id="CHEBI:597326"/>
    </cofactor>
</comment>
<sequence>MSLSVEELEATFSLATNAIHMDDRYAGPDVAPAMHPSTTFRYSYDPEKLKPQRTLSKTDMVYARLARPTGSRLELVLTKLLRGDALVYATGLSAIHAYLVGLNELDQLEPGDVIHLETPLNPTGEARNISAYSQIAKEKGLYLVVDSTFGPPALQDPFVWGADIVIHSGTKFIGGHSDIMCGILAVKREDLFTGLWEDRCALGNLLGGFESWLGLRSLRTLDVRCRTQSNNCTAIVTWMTEKIKDNKPNEVNSTVEKIKHASLQSSDMEWLTKQMPNGFGSVFSLTMKTEMYAQWLPSKLRIFQHATSLGGVESLIEWRKMSDHSAPGDILRISVGIESLEDLQKDLSNGFKALLEG</sequence>
<protein>
    <submittedName>
        <fullName evidence="5">Cystathionine beta-lyase</fullName>
    </submittedName>
</protein>
<dbReference type="Proteomes" id="UP000030751">
    <property type="component" value="Unassembled WGS sequence"/>
</dbReference>
<accession>W9NES2</accession>
<feature type="modified residue" description="N6-(pyridoxal phosphate)lysine" evidence="3">
    <location>
        <position position="171"/>
    </location>
</feature>
<name>W9NES2_FUSOX</name>
<dbReference type="FunFam" id="3.90.1150.10:FF:000066">
    <property type="entry name" value="Putative cystathionine beta-lyase"/>
    <property type="match status" value="1"/>
</dbReference>
<dbReference type="InterPro" id="IPR015421">
    <property type="entry name" value="PyrdxlP-dep_Trfase_major"/>
</dbReference>
<dbReference type="SUPFAM" id="SSF53383">
    <property type="entry name" value="PLP-dependent transferases"/>
    <property type="match status" value="1"/>
</dbReference>
<comment type="similarity">
    <text evidence="4">Belongs to the trans-sulfuration enzymes family.</text>
</comment>
<dbReference type="EMBL" id="JH651022">
    <property type="protein sequence ID" value="EXA31194.1"/>
    <property type="molecule type" value="Genomic_DNA"/>
</dbReference>